<organism evidence="1 2">
    <name type="scientific">Streptococcus porcinus str. Jelinkova 176</name>
    <dbReference type="NCBI Taxonomy" id="873448"/>
    <lineage>
        <taxon>Bacteria</taxon>
        <taxon>Bacillati</taxon>
        <taxon>Bacillota</taxon>
        <taxon>Bacilli</taxon>
        <taxon>Lactobacillales</taxon>
        <taxon>Streptococcaceae</taxon>
        <taxon>Streptococcus</taxon>
    </lineage>
</organism>
<protein>
    <submittedName>
        <fullName evidence="1">Uncharacterized protein</fullName>
    </submittedName>
</protein>
<dbReference type="Proteomes" id="UP000005356">
    <property type="component" value="Unassembled WGS sequence"/>
</dbReference>
<name>A0ABN0CT67_STRPO</name>
<reference evidence="1 2" key="1">
    <citation type="journal article" date="2014" name="Int. J. Syst. Evol. Microbiol.">
        <title>Phylogenomics and the dynamic genome evolution of the genus Streptococcus.</title>
        <authorList>
            <consortium name="The Broad Institute Genome Sequencing Platform"/>
            <person name="Richards V.P."/>
            <person name="Palmer S.R."/>
            <person name="Pavinski Bitar P.D."/>
            <person name="Qin X."/>
            <person name="Weinstock G.M."/>
            <person name="Highlander S.K."/>
            <person name="Town C.D."/>
            <person name="Burne R.A."/>
            <person name="Stanhope M.J."/>
        </authorList>
    </citation>
    <scope>NUCLEOTIDE SEQUENCE [LARGE SCALE GENOMIC DNA]</scope>
    <source>
        <strain evidence="1 2">Jelinkova 176</strain>
    </source>
</reference>
<sequence length="47" mass="5443">MFVKYFMTNLLTLAIRKQKENSAILGRVFFLETKIILLNPILGRTSV</sequence>
<evidence type="ECO:0000313" key="1">
    <source>
        <dbReference type="EMBL" id="EGJ26421.1"/>
    </source>
</evidence>
<keyword evidence="2" id="KW-1185">Reference proteome</keyword>
<evidence type="ECO:0000313" key="2">
    <source>
        <dbReference type="Proteomes" id="UP000005356"/>
    </source>
</evidence>
<proteinExistence type="predicted"/>
<accession>A0ABN0CT67</accession>
<comment type="caution">
    <text evidence="1">The sequence shown here is derived from an EMBL/GenBank/DDBJ whole genome shotgun (WGS) entry which is preliminary data.</text>
</comment>
<dbReference type="EMBL" id="AEUU02000001">
    <property type="protein sequence ID" value="EGJ26421.1"/>
    <property type="molecule type" value="Genomic_DNA"/>
</dbReference>
<gene>
    <name evidence="1" type="ORF">STRPO_1435</name>
</gene>